<name>A0A3L7AM38_9HYPH</name>
<keyword evidence="1" id="KW-0812">Transmembrane</keyword>
<evidence type="ECO:0000313" key="3">
    <source>
        <dbReference type="Proteomes" id="UP000269692"/>
    </source>
</evidence>
<evidence type="ECO:0000256" key="1">
    <source>
        <dbReference type="SAM" id="Phobius"/>
    </source>
</evidence>
<dbReference type="Proteomes" id="UP000269692">
    <property type="component" value="Unassembled WGS sequence"/>
</dbReference>
<keyword evidence="3" id="KW-1185">Reference proteome</keyword>
<keyword evidence="1" id="KW-0472">Membrane</keyword>
<dbReference type="AlphaFoldDB" id="A0A3L7AM38"/>
<sequence length="100" mass="10694">MSASWAYHLPNFALAALMYTLIGRLLLSLIFAPNSTNYIYRAFVRLTDPLIDATRIVTPQIAPTVVVGAFTFIWLLILRVALLAAFALSGALPVAGGGAS</sequence>
<proteinExistence type="predicted"/>
<reference evidence="2 3" key="1">
    <citation type="submission" date="2018-10" db="EMBL/GenBank/DDBJ databases">
        <title>Xanthobacter tagetidis genome sequencing and assembly.</title>
        <authorList>
            <person name="Maclea K.S."/>
            <person name="Goen A.E."/>
            <person name="Fatima S.A."/>
        </authorList>
    </citation>
    <scope>NUCLEOTIDE SEQUENCE [LARGE SCALE GENOMIC DNA]</scope>
    <source>
        <strain evidence="2 3">ATCC 700314</strain>
    </source>
</reference>
<feature type="transmembrane region" description="Helical" evidence="1">
    <location>
        <begin position="12"/>
        <end position="32"/>
    </location>
</feature>
<comment type="caution">
    <text evidence="2">The sequence shown here is derived from an EMBL/GenBank/DDBJ whole genome shotgun (WGS) entry which is preliminary data.</text>
</comment>
<protein>
    <submittedName>
        <fullName evidence="2">YggT family protein</fullName>
    </submittedName>
</protein>
<accession>A0A3L7AM38</accession>
<gene>
    <name evidence="2" type="ORF">D9R14_05345</name>
</gene>
<feature type="transmembrane region" description="Helical" evidence="1">
    <location>
        <begin position="65"/>
        <end position="88"/>
    </location>
</feature>
<evidence type="ECO:0000313" key="2">
    <source>
        <dbReference type="EMBL" id="RLP80482.1"/>
    </source>
</evidence>
<organism evidence="2 3">
    <name type="scientific">Xanthobacter tagetidis</name>
    <dbReference type="NCBI Taxonomy" id="60216"/>
    <lineage>
        <taxon>Bacteria</taxon>
        <taxon>Pseudomonadati</taxon>
        <taxon>Pseudomonadota</taxon>
        <taxon>Alphaproteobacteria</taxon>
        <taxon>Hyphomicrobiales</taxon>
        <taxon>Xanthobacteraceae</taxon>
        <taxon>Xanthobacter</taxon>
    </lineage>
</organism>
<dbReference type="OrthoDB" id="7376104at2"/>
<dbReference type="RefSeq" id="WP_121622276.1">
    <property type="nucleotide sequence ID" value="NZ_JACIIW010000006.1"/>
</dbReference>
<keyword evidence="1" id="KW-1133">Transmembrane helix</keyword>
<dbReference type="EMBL" id="RCTF01000003">
    <property type="protein sequence ID" value="RLP80482.1"/>
    <property type="molecule type" value="Genomic_DNA"/>
</dbReference>